<dbReference type="InterPro" id="IPR052337">
    <property type="entry name" value="SAT4-like"/>
</dbReference>
<evidence type="ECO:0000256" key="4">
    <source>
        <dbReference type="ARBA" id="ARBA00023136"/>
    </source>
</evidence>
<keyword evidence="4 6" id="KW-0472">Membrane</keyword>
<comment type="subcellular location">
    <subcellularLocation>
        <location evidence="1">Membrane</location>
        <topology evidence="1">Multi-pass membrane protein</topology>
    </subcellularLocation>
</comment>
<dbReference type="GO" id="GO:0016020">
    <property type="term" value="C:membrane"/>
    <property type="evidence" value="ECO:0007669"/>
    <property type="project" value="UniProtKB-SubCell"/>
</dbReference>
<evidence type="ECO:0000259" key="7">
    <source>
        <dbReference type="Pfam" id="PF20684"/>
    </source>
</evidence>
<feature type="transmembrane region" description="Helical" evidence="6">
    <location>
        <begin position="238"/>
        <end position="265"/>
    </location>
</feature>
<comment type="caution">
    <text evidence="8">The sequence shown here is derived from an EMBL/GenBank/DDBJ whole genome shotgun (WGS) entry which is preliminary data.</text>
</comment>
<organism evidence="8 9">
    <name type="scientific">Rhypophila decipiens</name>
    <dbReference type="NCBI Taxonomy" id="261697"/>
    <lineage>
        <taxon>Eukaryota</taxon>
        <taxon>Fungi</taxon>
        <taxon>Dikarya</taxon>
        <taxon>Ascomycota</taxon>
        <taxon>Pezizomycotina</taxon>
        <taxon>Sordariomycetes</taxon>
        <taxon>Sordariomycetidae</taxon>
        <taxon>Sordariales</taxon>
        <taxon>Naviculisporaceae</taxon>
        <taxon>Rhypophila</taxon>
    </lineage>
</organism>
<evidence type="ECO:0000256" key="3">
    <source>
        <dbReference type="ARBA" id="ARBA00022989"/>
    </source>
</evidence>
<reference evidence="8" key="1">
    <citation type="journal article" date="2023" name="Mol. Phylogenet. Evol.">
        <title>Genome-scale phylogeny and comparative genomics of the fungal order Sordariales.</title>
        <authorList>
            <person name="Hensen N."/>
            <person name="Bonometti L."/>
            <person name="Westerberg I."/>
            <person name="Brannstrom I.O."/>
            <person name="Guillou S."/>
            <person name="Cros-Aarteil S."/>
            <person name="Calhoun S."/>
            <person name="Haridas S."/>
            <person name="Kuo A."/>
            <person name="Mondo S."/>
            <person name="Pangilinan J."/>
            <person name="Riley R."/>
            <person name="LaButti K."/>
            <person name="Andreopoulos B."/>
            <person name="Lipzen A."/>
            <person name="Chen C."/>
            <person name="Yan M."/>
            <person name="Daum C."/>
            <person name="Ng V."/>
            <person name="Clum A."/>
            <person name="Steindorff A."/>
            <person name="Ohm R.A."/>
            <person name="Martin F."/>
            <person name="Silar P."/>
            <person name="Natvig D.O."/>
            <person name="Lalanne C."/>
            <person name="Gautier V."/>
            <person name="Ament-Velasquez S.L."/>
            <person name="Kruys A."/>
            <person name="Hutchinson M.I."/>
            <person name="Powell A.J."/>
            <person name="Barry K."/>
            <person name="Miller A.N."/>
            <person name="Grigoriev I.V."/>
            <person name="Debuchy R."/>
            <person name="Gladieux P."/>
            <person name="Hiltunen Thoren M."/>
            <person name="Johannesson H."/>
        </authorList>
    </citation>
    <scope>NUCLEOTIDE SEQUENCE</scope>
    <source>
        <strain evidence="8">PSN293</strain>
    </source>
</reference>
<evidence type="ECO:0000256" key="6">
    <source>
        <dbReference type="SAM" id="Phobius"/>
    </source>
</evidence>
<feature type="transmembrane region" description="Helical" evidence="6">
    <location>
        <begin position="204"/>
        <end position="226"/>
    </location>
</feature>
<proteinExistence type="inferred from homology"/>
<dbReference type="EMBL" id="MU858217">
    <property type="protein sequence ID" value="KAK4209067.1"/>
    <property type="molecule type" value="Genomic_DNA"/>
</dbReference>
<sequence>MSSGGNIVGDRSLDTNIAIWILISTSAAFLGVRLWCRHHTAKMWWDDLVLTVSWMLLLVAGALITRLIDVGPTSDRSRGFQKRYFFQLQNHAIMMTTVATSWSKVAFAITLMRLARNKFQLGFLWFVVITANLILIPGITSTYIPACVDPRARFRPVNKMCWDLEVLQSLGGATILYGGVIDILLALFPWLVLRHTQLETREKVGLTVAMSLGALTGVIVILRTFYGLVQGDFNFDFMIFISIFNFLEPSVTITAQAIPMFRVLFVNSATRRKGASELTSSRSTNYKQHKRYKSYVISRPISSSNDSNERDDVQLVDITTPAQVYERPLPNIPPPPPQKPQRIRPTSILEQEIIADLYRHDVERQAGVRNVDGTPSWRWEQNRRQSRDWV</sequence>
<evidence type="ECO:0000256" key="5">
    <source>
        <dbReference type="ARBA" id="ARBA00038359"/>
    </source>
</evidence>
<dbReference type="PANTHER" id="PTHR33048:SF42">
    <property type="entry name" value="INTEGRAL MEMBRANE PROTEIN"/>
    <property type="match status" value="1"/>
</dbReference>
<feature type="domain" description="Rhodopsin" evidence="7">
    <location>
        <begin position="32"/>
        <end position="266"/>
    </location>
</feature>
<dbReference type="InterPro" id="IPR049326">
    <property type="entry name" value="Rhodopsin_dom_fungi"/>
</dbReference>
<dbReference type="PANTHER" id="PTHR33048">
    <property type="entry name" value="PTH11-LIKE INTEGRAL MEMBRANE PROTEIN (AFU_ORTHOLOGUE AFUA_5G11245)"/>
    <property type="match status" value="1"/>
</dbReference>
<keyword evidence="2 6" id="KW-0812">Transmembrane</keyword>
<name>A0AAN6Y466_9PEZI</name>
<feature type="transmembrane region" description="Helical" evidence="6">
    <location>
        <begin position="88"/>
        <end position="111"/>
    </location>
</feature>
<gene>
    <name evidence="8" type="ORF">QBC37DRAFT_451278</name>
</gene>
<keyword evidence="9" id="KW-1185">Reference proteome</keyword>
<dbReference type="Pfam" id="PF20684">
    <property type="entry name" value="Fung_rhodopsin"/>
    <property type="match status" value="1"/>
</dbReference>
<reference evidence="8" key="2">
    <citation type="submission" date="2023-05" db="EMBL/GenBank/DDBJ databases">
        <authorList>
            <consortium name="Lawrence Berkeley National Laboratory"/>
            <person name="Steindorff A."/>
            <person name="Hensen N."/>
            <person name="Bonometti L."/>
            <person name="Westerberg I."/>
            <person name="Brannstrom I.O."/>
            <person name="Guillou S."/>
            <person name="Cros-Aarteil S."/>
            <person name="Calhoun S."/>
            <person name="Haridas S."/>
            <person name="Kuo A."/>
            <person name="Mondo S."/>
            <person name="Pangilinan J."/>
            <person name="Riley R."/>
            <person name="Labutti K."/>
            <person name="Andreopoulos B."/>
            <person name="Lipzen A."/>
            <person name="Chen C."/>
            <person name="Yanf M."/>
            <person name="Daum C."/>
            <person name="Ng V."/>
            <person name="Clum A."/>
            <person name="Ohm R."/>
            <person name="Martin F."/>
            <person name="Silar P."/>
            <person name="Natvig D."/>
            <person name="Lalanne C."/>
            <person name="Gautier V."/>
            <person name="Ament-Velasquez S.L."/>
            <person name="Kruys A."/>
            <person name="Hutchinson M.I."/>
            <person name="Powell A.J."/>
            <person name="Barry K."/>
            <person name="Miller A.N."/>
            <person name="Grigoriev I.V."/>
            <person name="Debuchy R."/>
            <person name="Gladieux P."/>
            <person name="Thoren M.H."/>
            <person name="Johannesson H."/>
        </authorList>
    </citation>
    <scope>NUCLEOTIDE SEQUENCE</scope>
    <source>
        <strain evidence="8">PSN293</strain>
    </source>
</reference>
<keyword evidence="3 6" id="KW-1133">Transmembrane helix</keyword>
<evidence type="ECO:0000313" key="9">
    <source>
        <dbReference type="Proteomes" id="UP001301769"/>
    </source>
</evidence>
<evidence type="ECO:0000256" key="1">
    <source>
        <dbReference type="ARBA" id="ARBA00004141"/>
    </source>
</evidence>
<dbReference type="Proteomes" id="UP001301769">
    <property type="component" value="Unassembled WGS sequence"/>
</dbReference>
<accession>A0AAN6Y466</accession>
<comment type="similarity">
    <text evidence="5">Belongs to the SAT4 family.</text>
</comment>
<feature type="transmembrane region" description="Helical" evidence="6">
    <location>
        <begin position="48"/>
        <end position="68"/>
    </location>
</feature>
<evidence type="ECO:0000256" key="2">
    <source>
        <dbReference type="ARBA" id="ARBA00022692"/>
    </source>
</evidence>
<feature type="transmembrane region" description="Helical" evidence="6">
    <location>
        <begin position="17"/>
        <end position="36"/>
    </location>
</feature>
<protein>
    <recommendedName>
        <fullName evidence="7">Rhodopsin domain-containing protein</fullName>
    </recommendedName>
</protein>
<feature type="transmembrane region" description="Helical" evidence="6">
    <location>
        <begin position="166"/>
        <end position="192"/>
    </location>
</feature>
<feature type="transmembrane region" description="Helical" evidence="6">
    <location>
        <begin position="123"/>
        <end position="146"/>
    </location>
</feature>
<evidence type="ECO:0000313" key="8">
    <source>
        <dbReference type="EMBL" id="KAK4209067.1"/>
    </source>
</evidence>
<dbReference type="AlphaFoldDB" id="A0AAN6Y466"/>